<evidence type="ECO:0000313" key="1">
    <source>
        <dbReference type="EMBL" id="ABA23021.1"/>
    </source>
</evidence>
<protein>
    <submittedName>
        <fullName evidence="1">Uncharacterized protein</fullName>
    </submittedName>
</protein>
<dbReference type="eggNOG" id="ENOG5030MRZ">
    <property type="taxonomic scope" value="Bacteria"/>
</dbReference>
<accession>Q3M7L5</accession>
<dbReference type="KEGG" id="ava:Ava_3414"/>
<dbReference type="AlphaFoldDB" id="Q3M7L5"/>
<name>Q3M7L5_TRIV2</name>
<organism evidence="1 2">
    <name type="scientific">Trichormus variabilis (strain ATCC 29413 / PCC 7937)</name>
    <name type="common">Anabaena variabilis</name>
    <dbReference type="NCBI Taxonomy" id="240292"/>
    <lineage>
        <taxon>Bacteria</taxon>
        <taxon>Bacillati</taxon>
        <taxon>Cyanobacteriota</taxon>
        <taxon>Cyanophyceae</taxon>
        <taxon>Nostocales</taxon>
        <taxon>Nostocaceae</taxon>
        <taxon>Trichormus</taxon>
    </lineage>
</organism>
<sequence length="133" mass="15222">MISMSDNDEILDKLQTIVLQLQVVPSNQIDVPQLKQIETDLDSILPQLQFELTAARMDGNWEEANELREAYEECNNALDRVRAAIIKSTIIGINQENLTEMRKILDEVKAASKTQKKIKLIVSSLRLVQKLFR</sequence>
<proteinExistence type="predicted"/>
<gene>
    <name evidence="1" type="ordered locus">Ava_3414</name>
</gene>
<dbReference type="HOGENOM" id="CLU_1824477_0_0_3"/>
<dbReference type="Proteomes" id="UP000002533">
    <property type="component" value="Chromosome"/>
</dbReference>
<evidence type="ECO:0000313" key="2">
    <source>
        <dbReference type="Proteomes" id="UP000002533"/>
    </source>
</evidence>
<reference evidence="2" key="1">
    <citation type="journal article" date="2014" name="Stand. Genomic Sci.">
        <title>Complete genome sequence of Anabaena variabilis ATCC 29413.</title>
        <authorList>
            <person name="Thiel T."/>
            <person name="Pratte B.S."/>
            <person name="Zhong J."/>
            <person name="Goodwin L."/>
            <person name="Copeland A."/>
            <person name="Lucas S."/>
            <person name="Han C."/>
            <person name="Pitluck S."/>
            <person name="Land M.L."/>
            <person name="Kyrpides N.C."/>
            <person name="Woyke T."/>
        </authorList>
    </citation>
    <scope>NUCLEOTIDE SEQUENCE [LARGE SCALE GENOMIC DNA]</scope>
    <source>
        <strain evidence="2">ATCC 29413 / PCC 7937</strain>
    </source>
</reference>
<dbReference type="EMBL" id="CP000117">
    <property type="protein sequence ID" value="ABA23021.1"/>
    <property type="molecule type" value="Genomic_DNA"/>
</dbReference>